<evidence type="ECO:0000256" key="5">
    <source>
        <dbReference type="ARBA" id="ARBA00022989"/>
    </source>
</evidence>
<keyword evidence="6 7" id="KW-0472">Membrane</keyword>
<keyword evidence="4 7" id="KW-0812">Transmembrane</keyword>
<evidence type="ECO:0000256" key="4">
    <source>
        <dbReference type="ARBA" id="ARBA00022692"/>
    </source>
</evidence>
<keyword evidence="3" id="KW-1003">Cell membrane</keyword>
<dbReference type="InterPro" id="IPR005829">
    <property type="entry name" value="Sugar_transporter_CS"/>
</dbReference>
<dbReference type="PROSITE" id="PS00217">
    <property type="entry name" value="SUGAR_TRANSPORT_2"/>
    <property type="match status" value="2"/>
</dbReference>
<feature type="transmembrane region" description="Helical" evidence="7">
    <location>
        <begin position="196"/>
        <end position="215"/>
    </location>
</feature>
<dbReference type="RefSeq" id="WP_233157265.1">
    <property type="nucleotide sequence ID" value="NZ_CP091196.1"/>
</dbReference>
<accession>A0ABY4NXH4</accession>
<feature type="transmembrane region" description="Helical" evidence="7">
    <location>
        <begin position="221"/>
        <end position="245"/>
    </location>
</feature>
<dbReference type="InterPro" id="IPR036259">
    <property type="entry name" value="MFS_trans_sf"/>
</dbReference>
<feature type="transmembrane region" description="Helical" evidence="7">
    <location>
        <begin position="46"/>
        <end position="68"/>
    </location>
</feature>
<dbReference type="InterPro" id="IPR005828">
    <property type="entry name" value="MFS_sugar_transport-like"/>
</dbReference>
<dbReference type="Gene3D" id="1.20.1250.20">
    <property type="entry name" value="MFS general substrate transporter like domains"/>
    <property type="match status" value="2"/>
</dbReference>
<keyword evidence="5 7" id="KW-1133">Transmembrane helix</keyword>
<gene>
    <name evidence="9" type="ORF">L1857_19110</name>
</gene>
<reference evidence="9" key="1">
    <citation type="submission" date="2022-01" db="EMBL/GenBank/DDBJ databases">
        <title>PSI-footprinting approach for the identification of protein synthesis inhibitor producers.</title>
        <authorList>
            <person name="Handel F."/>
            <person name="Kulik A."/>
            <person name="Wex K.W."/>
            <person name="Berscheid A."/>
            <person name="Saur J.S."/>
            <person name="Winkler A."/>
            <person name="Wibberg D."/>
            <person name="Kalinowski J."/>
            <person name="Broetz-Oesterhelt H."/>
            <person name="Mast Y."/>
        </authorList>
    </citation>
    <scope>NUCLEOTIDE SEQUENCE</scope>
    <source>
        <strain evidence="9">KNN 49.3e</strain>
    </source>
</reference>
<dbReference type="Pfam" id="PF00083">
    <property type="entry name" value="Sugar_tr"/>
    <property type="match status" value="1"/>
</dbReference>
<proteinExistence type="predicted"/>
<evidence type="ECO:0000256" key="3">
    <source>
        <dbReference type="ARBA" id="ARBA00022475"/>
    </source>
</evidence>
<dbReference type="PANTHER" id="PTHR43045">
    <property type="entry name" value="SHIKIMATE TRANSPORTER"/>
    <property type="match status" value="1"/>
</dbReference>
<keyword evidence="2" id="KW-0813">Transport</keyword>
<dbReference type="PANTHER" id="PTHR43045:SF1">
    <property type="entry name" value="SHIKIMATE TRANSPORTER"/>
    <property type="match status" value="1"/>
</dbReference>
<dbReference type="SUPFAM" id="SSF103473">
    <property type="entry name" value="MFS general substrate transporter"/>
    <property type="match status" value="1"/>
</dbReference>
<organism evidence="9 10">
    <name type="scientific">Amycolatopsis thermalba</name>
    <dbReference type="NCBI Taxonomy" id="944492"/>
    <lineage>
        <taxon>Bacteria</taxon>
        <taxon>Bacillati</taxon>
        <taxon>Actinomycetota</taxon>
        <taxon>Actinomycetes</taxon>
        <taxon>Pseudonocardiales</taxon>
        <taxon>Pseudonocardiaceae</taxon>
        <taxon>Amycolatopsis</taxon>
    </lineage>
</organism>
<feature type="transmembrane region" description="Helical" evidence="7">
    <location>
        <begin position="287"/>
        <end position="306"/>
    </location>
</feature>
<evidence type="ECO:0000256" key="6">
    <source>
        <dbReference type="ARBA" id="ARBA00023136"/>
    </source>
</evidence>
<keyword evidence="10" id="KW-1185">Reference proteome</keyword>
<evidence type="ECO:0000259" key="8">
    <source>
        <dbReference type="PROSITE" id="PS50850"/>
    </source>
</evidence>
<name>A0ABY4NXH4_9PSEU</name>
<feature type="domain" description="Major facilitator superfamily (MFS) profile" evidence="8">
    <location>
        <begin position="1"/>
        <end position="309"/>
    </location>
</feature>
<evidence type="ECO:0000313" key="10">
    <source>
        <dbReference type="Proteomes" id="UP000830158"/>
    </source>
</evidence>
<evidence type="ECO:0000256" key="1">
    <source>
        <dbReference type="ARBA" id="ARBA00004651"/>
    </source>
</evidence>
<dbReference type="Proteomes" id="UP000830158">
    <property type="component" value="Chromosome"/>
</dbReference>
<comment type="subcellular location">
    <subcellularLocation>
        <location evidence="1">Cell membrane</location>
        <topology evidence="1">Multi-pass membrane protein</topology>
    </subcellularLocation>
</comment>
<evidence type="ECO:0000256" key="2">
    <source>
        <dbReference type="ARBA" id="ARBA00022448"/>
    </source>
</evidence>
<evidence type="ECO:0000256" key="7">
    <source>
        <dbReference type="SAM" id="Phobius"/>
    </source>
</evidence>
<dbReference type="EMBL" id="CP091196">
    <property type="protein sequence ID" value="UQS24780.1"/>
    <property type="molecule type" value="Genomic_DNA"/>
</dbReference>
<sequence length="316" mass="33405">MLVLLRVLQGVAVGGQYGGAILLVTESAPAHRRGFYGSFAHIGPSLAVIVSNVVFLVVANLVSPAAFASWGWRIPFLLSAVVIAAGLIIQLRVTETADFQRLQEEQTAKTSAPEKRRSPLLVALRTHPKEILQAGGMILLIQVYYYILIVFSISYTTGRGMSKSEILILVLLSSAVTVVSIPLFAALSDRIGRKKVIIAATVLSIASVIPFVTLLETLQTVPTLIGLLIPGLALGAMYGPMAAFYSEMFSTGVRYSGAWTGYQLGAVVGGGFAPLIASALLEGTGSLWAVGGYIIAAGVLSLVAVATTKDRYRPAR</sequence>
<evidence type="ECO:0000313" key="9">
    <source>
        <dbReference type="EMBL" id="UQS24780.1"/>
    </source>
</evidence>
<dbReference type="PROSITE" id="PS50850">
    <property type="entry name" value="MFS"/>
    <property type="match status" value="1"/>
</dbReference>
<feature type="transmembrane region" description="Helical" evidence="7">
    <location>
        <begin position="166"/>
        <end position="187"/>
    </location>
</feature>
<feature type="transmembrane region" description="Helical" evidence="7">
    <location>
        <begin position="134"/>
        <end position="154"/>
    </location>
</feature>
<feature type="transmembrane region" description="Helical" evidence="7">
    <location>
        <begin position="74"/>
        <end position="93"/>
    </location>
</feature>
<dbReference type="InterPro" id="IPR020846">
    <property type="entry name" value="MFS_dom"/>
</dbReference>
<protein>
    <submittedName>
        <fullName evidence="9">MFS transporter</fullName>
    </submittedName>
</protein>
<feature type="transmembrane region" description="Helical" evidence="7">
    <location>
        <begin position="6"/>
        <end position="25"/>
    </location>
</feature>
<feature type="transmembrane region" description="Helical" evidence="7">
    <location>
        <begin position="257"/>
        <end position="281"/>
    </location>
</feature>